<reference evidence="8 9" key="2">
    <citation type="journal article" date="2011" name="Stand. Genomic Sci.">
        <title>Complete genome sequence of Tsukamurella paurometabola type strain (no. 33).</title>
        <authorList>
            <person name="Munk A.C."/>
            <person name="Lapidus A."/>
            <person name="Lucas S."/>
            <person name="Nolan M."/>
            <person name="Tice H."/>
            <person name="Cheng J.F."/>
            <person name="Del Rio T.G."/>
            <person name="Goodwin L."/>
            <person name="Pitluck S."/>
            <person name="Liolios K."/>
            <person name="Huntemann M."/>
            <person name="Ivanova N."/>
            <person name="Mavromatis K."/>
            <person name="Mikhailova N."/>
            <person name="Pati A."/>
            <person name="Chen A."/>
            <person name="Palaniappan K."/>
            <person name="Tapia R."/>
            <person name="Han C."/>
            <person name="Land M."/>
            <person name="Hauser L."/>
            <person name="Chang Y.J."/>
            <person name="Jeffries C.D."/>
            <person name="Brettin T."/>
            <person name="Yasawong M."/>
            <person name="Brambilla E.M."/>
            <person name="Rohde M."/>
            <person name="Sikorski J."/>
            <person name="Goker M."/>
            <person name="Detter J.C."/>
            <person name="Woyke T."/>
            <person name="Bristow J."/>
            <person name="Eisen J.A."/>
            <person name="Markowitz V."/>
            <person name="Hugenholtz P."/>
            <person name="Kyrpides N.C."/>
            <person name="Klenk H.P."/>
        </authorList>
    </citation>
    <scope>NUCLEOTIDE SEQUENCE [LARGE SCALE GENOMIC DNA]</scope>
    <source>
        <strain evidence="9">ATCC 8368 / DSM 20162 / CCUG 35730 / CIP 100753 / JCM 10117 / KCTC 9821 / NBRC 16120 / NCIMB 702349 / NCTC 13040</strain>
    </source>
</reference>
<feature type="transmembrane region" description="Helical" evidence="6">
    <location>
        <begin position="377"/>
        <end position="398"/>
    </location>
</feature>
<keyword evidence="4 6" id="KW-1133">Transmembrane helix</keyword>
<evidence type="ECO:0000313" key="9">
    <source>
        <dbReference type="Proteomes" id="UP000001213"/>
    </source>
</evidence>
<keyword evidence="9" id="KW-1185">Reference proteome</keyword>
<evidence type="ECO:0000313" key="8">
    <source>
        <dbReference type="EMBL" id="ADG77578.1"/>
    </source>
</evidence>
<dbReference type="HOGENOM" id="CLU_001265_61_2_11"/>
<evidence type="ECO:0000256" key="4">
    <source>
        <dbReference type="ARBA" id="ARBA00022989"/>
    </source>
</evidence>
<evidence type="ECO:0000259" key="7">
    <source>
        <dbReference type="PROSITE" id="PS50850"/>
    </source>
</evidence>
<feature type="transmembrane region" description="Helical" evidence="6">
    <location>
        <begin position="350"/>
        <end position="371"/>
    </location>
</feature>
<dbReference type="Proteomes" id="UP000001213">
    <property type="component" value="Chromosome"/>
</dbReference>
<evidence type="ECO:0000256" key="1">
    <source>
        <dbReference type="ARBA" id="ARBA00004651"/>
    </source>
</evidence>
<protein>
    <submittedName>
        <fullName evidence="8">Major facilitator superfamily MFS_1</fullName>
    </submittedName>
</protein>
<dbReference type="EMBL" id="CP001966">
    <property type="protein sequence ID" value="ADG77578.1"/>
    <property type="molecule type" value="Genomic_DNA"/>
</dbReference>
<feature type="transmembrane region" description="Helical" evidence="6">
    <location>
        <begin position="221"/>
        <end position="244"/>
    </location>
</feature>
<feature type="transmembrane region" description="Helical" evidence="6">
    <location>
        <begin position="256"/>
        <end position="275"/>
    </location>
</feature>
<keyword evidence="3 6" id="KW-0812">Transmembrane</keyword>
<dbReference type="GO" id="GO:0022857">
    <property type="term" value="F:transmembrane transporter activity"/>
    <property type="evidence" value="ECO:0007669"/>
    <property type="project" value="InterPro"/>
</dbReference>
<organism evidence="8 9">
    <name type="scientific">Tsukamurella paurometabola (strain ATCC 8368 / DSM 20162 / CCUG 35730 / CIP 100753 / JCM 10117 / KCTC 9821 / NBRC 16120 / NCIMB 702349 / NCTC 13040)</name>
    <name type="common">Corynebacterium paurometabolum</name>
    <dbReference type="NCBI Taxonomy" id="521096"/>
    <lineage>
        <taxon>Bacteria</taxon>
        <taxon>Bacillati</taxon>
        <taxon>Actinomycetota</taxon>
        <taxon>Actinomycetes</taxon>
        <taxon>Mycobacteriales</taxon>
        <taxon>Tsukamurellaceae</taxon>
        <taxon>Tsukamurella</taxon>
    </lineage>
</organism>
<sequence>MRSGTKAPAAALHRRVNSSTRTSLAVGAMALGGFGIGTTEFAAMGLLPDIASDLGVSEPVAGHVIAAYALGVVVGAPLIAAAFARVQRRTLLIALMVAFTLGNTLSVIAPSYQTLVAARFIAGLPHGAFFGVAALVAAHLAGPAGRGRAVGQVLMGLSVANVIGVPLTTWLGDAFGWRSALSVVVVIGAATVIALLVWLPAVDIPVTNPLTELGALRRPQVWFALLTGVVGFGGMFAVYTYISTTLTSVSGLEKSAVPFVLAVYGVGMVIGNVVGGRAADHSVTRSIIATLALLVVLQAVFSAFAPEPVAAVSLFFLIGLTASALVPALQTRLMDVAGEAQTLAATLNHSALNIANALGAFLGGAVITAGYGYTAPALVGSGLAVAGLAVFGIGLLAARRAPEPVGARR</sequence>
<evidence type="ECO:0000256" key="2">
    <source>
        <dbReference type="ARBA" id="ARBA00022475"/>
    </source>
</evidence>
<dbReference type="InterPro" id="IPR050189">
    <property type="entry name" value="MFS_Efflux_Transporters"/>
</dbReference>
<reference evidence="9" key="1">
    <citation type="submission" date="2010-03" db="EMBL/GenBank/DDBJ databases">
        <title>The complete chromosome of Tsukamurella paurometabola DSM 20162.</title>
        <authorList>
            <consortium name="US DOE Joint Genome Institute (JGI-PGF)"/>
            <person name="Lucas S."/>
            <person name="Copeland A."/>
            <person name="Lapidus A."/>
            <person name="Glavina del Rio T."/>
            <person name="Dalin E."/>
            <person name="Tice H."/>
            <person name="Bruce D."/>
            <person name="Goodwin L."/>
            <person name="Pitluck S."/>
            <person name="Kyrpides N."/>
            <person name="Mavromatis K."/>
            <person name="Ivanova N."/>
            <person name="Mikhailova N."/>
            <person name="Munk A.C."/>
            <person name="Brettin T."/>
            <person name="Detter J.C."/>
            <person name="Tapia R."/>
            <person name="Han C."/>
            <person name="Larimer F."/>
            <person name="Land M."/>
            <person name="Hauser L."/>
            <person name="Markowitz V."/>
            <person name="Cheng J.-F."/>
            <person name="Hugenholtz P."/>
            <person name="Woyke T."/>
            <person name="Wu D."/>
            <person name="Jando M."/>
            <person name="Brambilla E."/>
            <person name="Klenk H.-P."/>
            <person name="Eisen J.A."/>
        </authorList>
    </citation>
    <scope>NUCLEOTIDE SEQUENCE [LARGE SCALE GENOMIC DNA]</scope>
    <source>
        <strain evidence="9">ATCC 8368 / DSM 20162 / CCUG 35730 / CIP 100753 / JCM 10117 / KCTC 9821 / NBRC 16120 / NCIMB 702349 / NCTC 13040</strain>
    </source>
</reference>
<name>D5UUK7_TSUPD</name>
<feature type="transmembrane region" description="Helical" evidence="6">
    <location>
        <begin position="91"/>
        <end position="112"/>
    </location>
</feature>
<gene>
    <name evidence="8" type="ordered locus">Tpau_0945</name>
</gene>
<keyword evidence="2" id="KW-1003">Cell membrane</keyword>
<feature type="domain" description="Major facilitator superfamily (MFS) profile" evidence="7">
    <location>
        <begin position="25"/>
        <end position="399"/>
    </location>
</feature>
<dbReference type="SUPFAM" id="SSF103473">
    <property type="entry name" value="MFS general substrate transporter"/>
    <property type="match status" value="1"/>
</dbReference>
<dbReference type="PANTHER" id="PTHR43124">
    <property type="entry name" value="PURINE EFFLUX PUMP PBUE"/>
    <property type="match status" value="1"/>
</dbReference>
<dbReference type="eggNOG" id="COG2814">
    <property type="taxonomic scope" value="Bacteria"/>
</dbReference>
<feature type="transmembrane region" description="Helical" evidence="6">
    <location>
        <begin position="311"/>
        <end position="329"/>
    </location>
</feature>
<dbReference type="GO" id="GO:0005886">
    <property type="term" value="C:plasma membrane"/>
    <property type="evidence" value="ECO:0007669"/>
    <property type="project" value="UniProtKB-SubCell"/>
</dbReference>
<keyword evidence="5 6" id="KW-0472">Membrane</keyword>
<comment type="subcellular location">
    <subcellularLocation>
        <location evidence="1">Cell membrane</location>
        <topology evidence="1">Multi-pass membrane protein</topology>
    </subcellularLocation>
</comment>
<dbReference type="PROSITE" id="PS50850">
    <property type="entry name" value="MFS"/>
    <property type="match status" value="1"/>
</dbReference>
<dbReference type="PANTHER" id="PTHR43124:SF3">
    <property type="entry name" value="CHLORAMPHENICOL EFFLUX PUMP RV0191"/>
    <property type="match status" value="1"/>
</dbReference>
<evidence type="ECO:0000256" key="5">
    <source>
        <dbReference type="ARBA" id="ARBA00023136"/>
    </source>
</evidence>
<dbReference type="InterPro" id="IPR036259">
    <property type="entry name" value="MFS_trans_sf"/>
</dbReference>
<feature type="transmembrane region" description="Helical" evidence="6">
    <location>
        <begin position="177"/>
        <end position="200"/>
    </location>
</feature>
<feature type="transmembrane region" description="Helical" evidence="6">
    <location>
        <begin position="60"/>
        <end position="84"/>
    </location>
</feature>
<accession>D5UUK7</accession>
<feature type="transmembrane region" description="Helical" evidence="6">
    <location>
        <begin position="24"/>
        <end position="48"/>
    </location>
</feature>
<dbReference type="Gene3D" id="1.20.1250.20">
    <property type="entry name" value="MFS general substrate transporter like domains"/>
    <property type="match status" value="2"/>
</dbReference>
<evidence type="ECO:0000256" key="3">
    <source>
        <dbReference type="ARBA" id="ARBA00022692"/>
    </source>
</evidence>
<evidence type="ECO:0000256" key="6">
    <source>
        <dbReference type="SAM" id="Phobius"/>
    </source>
</evidence>
<dbReference type="Pfam" id="PF07690">
    <property type="entry name" value="MFS_1"/>
    <property type="match status" value="1"/>
</dbReference>
<dbReference type="CDD" id="cd17324">
    <property type="entry name" value="MFS_NepI_like"/>
    <property type="match status" value="1"/>
</dbReference>
<dbReference type="InterPro" id="IPR011701">
    <property type="entry name" value="MFS"/>
</dbReference>
<feature type="transmembrane region" description="Helical" evidence="6">
    <location>
        <begin position="287"/>
        <end position="305"/>
    </location>
</feature>
<dbReference type="STRING" id="521096.Tpau_0945"/>
<dbReference type="AlphaFoldDB" id="D5UUK7"/>
<feature type="transmembrane region" description="Helical" evidence="6">
    <location>
        <begin position="153"/>
        <end position="171"/>
    </location>
</feature>
<dbReference type="KEGG" id="tpr:Tpau_0945"/>
<feature type="transmembrane region" description="Helical" evidence="6">
    <location>
        <begin position="118"/>
        <end position="141"/>
    </location>
</feature>
<dbReference type="InterPro" id="IPR020846">
    <property type="entry name" value="MFS_dom"/>
</dbReference>
<proteinExistence type="predicted"/>